<protein>
    <recommendedName>
        <fullName evidence="1">Reverse transcriptase Ty1/copia-type domain-containing protein</fullName>
    </recommendedName>
</protein>
<name>A0A2S4WN78_9BASI</name>
<dbReference type="InterPro" id="IPR043502">
    <property type="entry name" value="DNA/RNA_pol_sf"/>
</dbReference>
<proteinExistence type="predicted"/>
<sequence>MSSYIPPHTYKQVMASPNHDEWSKAVNLELQAMERMGVWEEASEVLAGVPVLHTVWVFKKKFDANGNLVKYKASKLEENMYLHIPLGLSAPRANPCLLRSLVEGWECFVHVYMDDMVVISNDVARFKSLISDRFVMDDLGPINSLLGMKIKHCDNHLTLSQEKYISSILEEYNLSTCRSVPTPMIPNTCLVEATQQEKDEFSKLQVNYRRAIGLVNWAAVATRPDIGFAVSQLSQHLENPGRLHWKAFIHLLRYLSGTKHYALTVGGGDNSISIYVDADFASCVDTCCSYSGYLVRWGNSLISWRARKQATVSTSTTEAEYKALYDGVQEAIWLRALLGFLGIVDYPIPIYVNN</sequence>
<dbReference type="InterPro" id="IPR013103">
    <property type="entry name" value="RVT_2"/>
</dbReference>
<dbReference type="AlphaFoldDB" id="A0A2S4WN78"/>
<dbReference type="VEuPathDB" id="FungiDB:PSHT_00451"/>
<dbReference type="PANTHER" id="PTHR11439">
    <property type="entry name" value="GAG-POL-RELATED RETROTRANSPOSON"/>
    <property type="match status" value="1"/>
</dbReference>
<feature type="domain" description="Reverse transcriptase Ty1/copia-type" evidence="1">
    <location>
        <begin position="107"/>
        <end position="185"/>
    </location>
</feature>
<comment type="caution">
    <text evidence="2">The sequence shown here is derived from an EMBL/GenBank/DDBJ whole genome shotgun (WGS) entry which is preliminary data.</text>
</comment>
<dbReference type="CDD" id="cd09272">
    <property type="entry name" value="RNase_HI_RT_Ty1"/>
    <property type="match status" value="1"/>
</dbReference>
<organism evidence="2 3">
    <name type="scientific">Puccinia striiformis</name>
    <dbReference type="NCBI Taxonomy" id="27350"/>
    <lineage>
        <taxon>Eukaryota</taxon>
        <taxon>Fungi</taxon>
        <taxon>Dikarya</taxon>
        <taxon>Basidiomycota</taxon>
        <taxon>Pucciniomycotina</taxon>
        <taxon>Pucciniomycetes</taxon>
        <taxon>Pucciniales</taxon>
        <taxon>Pucciniaceae</taxon>
        <taxon>Puccinia</taxon>
    </lineage>
</organism>
<evidence type="ECO:0000259" key="1">
    <source>
        <dbReference type="Pfam" id="PF07727"/>
    </source>
</evidence>
<evidence type="ECO:0000313" key="3">
    <source>
        <dbReference type="Proteomes" id="UP000238274"/>
    </source>
</evidence>
<evidence type="ECO:0000313" key="2">
    <source>
        <dbReference type="EMBL" id="POW23147.1"/>
    </source>
</evidence>
<dbReference type="EMBL" id="PKSM01000003">
    <property type="protein sequence ID" value="POW23147.1"/>
    <property type="molecule type" value="Genomic_DNA"/>
</dbReference>
<dbReference type="OrthoDB" id="2801217at2759"/>
<reference evidence="3" key="2">
    <citation type="journal article" date="2018" name="BMC Genomics">
        <title>Genomic insights into host adaptation between the wheat stripe rust pathogen (Puccinia striiformis f. sp. tritici) and the barley stripe rust pathogen (Puccinia striiformis f. sp. hordei).</title>
        <authorList>
            <person name="Xia C."/>
            <person name="Wang M."/>
            <person name="Yin C."/>
            <person name="Cornejo O.E."/>
            <person name="Hulbert S.H."/>
            <person name="Chen X."/>
        </authorList>
    </citation>
    <scope>NUCLEOTIDE SEQUENCE [LARGE SCALE GENOMIC DNA]</scope>
    <source>
        <strain evidence="3">93TX-2</strain>
    </source>
</reference>
<dbReference type="Proteomes" id="UP000238274">
    <property type="component" value="Unassembled WGS sequence"/>
</dbReference>
<reference evidence="2 3" key="1">
    <citation type="submission" date="2017-12" db="EMBL/GenBank/DDBJ databases">
        <title>Gene loss provides genomic basis for host adaptation in cereal stripe rust fungi.</title>
        <authorList>
            <person name="Xia C."/>
        </authorList>
    </citation>
    <scope>NUCLEOTIDE SEQUENCE [LARGE SCALE GENOMIC DNA]</scope>
    <source>
        <strain evidence="2 3">93TX-2</strain>
    </source>
</reference>
<dbReference type="SUPFAM" id="SSF56672">
    <property type="entry name" value="DNA/RNA polymerases"/>
    <property type="match status" value="1"/>
</dbReference>
<keyword evidence="3" id="KW-1185">Reference proteome</keyword>
<dbReference type="Pfam" id="PF07727">
    <property type="entry name" value="RVT_2"/>
    <property type="match status" value="1"/>
</dbReference>
<reference evidence="3" key="3">
    <citation type="journal article" date="2018" name="Mol. Plant Microbe Interact.">
        <title>Genome sequence resources for the wheat stripe rust pathogen (Puccinia striiformis f. sp. tritici) and the barley stripe rust pathogen (Puccinia striiformis f. sp. hordei).</title>
        <authorList>
            <person name="Xia C."/>
            <person name="Wang M."/>
            <person name="Yin C."/>
            <person name="Cornejo O.E."/>
            <person name="Hulbert S.H."/>
            <person name="Chen X."/>
        </authorList>
    </citation>
    <scope>NUCLEOTIDE SEQUENCE [LARGE SCALE GENOMIC DNA]</scope>
    <source>
        <strain evidence="3">93TX-2</strain>
    </source>
</reference>
<dbReference type="PANTHER" id="PTHR11439:SF463">
    <property type="entry name" value="REVERSE TRANSCRIPTASE TY1_COPIA-TYPE DOMAIN-CONTAINING PROTEIN"/>
    <property type="match status" value="1"/>
</dbReference>
<gene>
    <name evidence="2" type="ORF">PSHT_00451</name>
</gene>
<dbReference type="VEuPathDB" id="FungiDB:PSTT_11167"/>
<accession>A0A2S4WN78</accession>